<keyword evidence="9" id="KW-0131">Cell cycle</keyword>
<dbReference type="Gene3D" id="3.40.50.300">
    <property type="entry name" value="P-loop containing nucleotide triphosphate hydrolases"/>
    <property type="match status" value="1"/>
</dbReference>
<dbReference type="Pfam" id="PF01580">
    <property type="entry name" value="FtsK_SpoIIIE"/>
    <property type="match status" value="1"/>
</dbReference>
<reference evidence="9 10" key="1">
    <citation type="journal article" date="2015" name="Nature">
        <title>rRNA introns, odd ribosomes, and small enigmatic genomes across a large radiation of phyla.</title>
        <authorList>
            <person name="Brown C.T."/>
            <person name="Hug L.A."/>
            <person name="Thomas B.C."/>
            <person name="Sharon I."/>
            <person name="Castelle C.J."/>
            <person name="Singh A."/>
            <person name="Wilkins M.J."/>
            <person name="Williams K.H."/>
            <person name="Banfield J.F."/>
        </authorList>
    </citation>
    <scope>NUCLEOTIDE SEQUENCE [LARGE SCALE GENOMIC DNA]</scope>
</reference>
<dbReference type="InterPro" id="IPR002543">
    <property type="entry name" value="FtsK_dom"/>
</dbReference>
<dbReference type="InterPro" id="IPR003593">
    <property type="entry name" value="AAA+_ATPase"/>
</dbReference>
<name>A0A0G1UNY9_9BACT</name>
<dbReference type="Proteomes" id="UP000034661">
    <property type="component" value="Unassembled WGS sequence"/>
</dbReference>
<sequence length="617" mass="66523">MLSFFGEGALLSGLREELTGQVGWLFYLVPPLLVSLSFLFFKIKSDIGRPNVPAGFAILFAGLAGITQAGLLGETLWSIAADAISAEGAILVYLGVLMIGVIVLLNTSLDHFVNFLIAGATKLFELIGNALTSLTKSHPKPLFGQEKLPLKIKGQEEEKLVKAPVTPPPVPTKGTHPTGETGMKMSTLTTTPGQQPAMWEYPPLTLLSDGPGQKADRGDMRKNAETIEKTLDSFGIAAKVVEVNTGPAVTQYALRLSLGTKVSKITSLSSDMALALAAPTGQVRIEAPIPGRDLVGIEIPNRGLEFVTLKRMLQSDVLRKAKSRLSVALGLDVSGSPLIADIAKMPHVLVAGTTGSGKSVLINAWICSLLFRNTPSEVRLIMVDPKRVELAGYNGIPHLLTPVIVEPDKILSALRWATNEMENRYKRFAEVGVRNIDGFNELSGFQAMPYIVILIDELADLMAYAPVEVEDTVCRLAQMARATGIHLVLATQRPSVDVITGLIKANVPSRIAFNVSSMIDSRVVLDMPGAEKLLGRGDMLYIPPDQAKPTRIQGTFVSEQEVAKVVDFFRKKEVPVQYTEEVTRITVAAPDVGRLRAGGANFGPAGSRGYNRCGRRQ</sequence>
<dbReference type="InterPro" id="IPR050206">
    <property type="entry name" value="FtsK/SpoIIIE/SftA"/>
</dbReference>
<dbReference type="SUPFAM" id="SSF52540">
    <property type="entry name" value="P-loop containing nucleoside triphosphate hydrolases"/>
    <property type="match status" value="1"/>
</dbReference>
<evidence type="ECO:0000256" key="5">
    <source>
        <dbReference type="PROSITE-ProRule" id="PRU00289"/>
    </source>
</evidence>
<dbReference type="GO" id="GO:0005524">
    <property type="term" value="F:ATP binding"/>
    <property type="evidence" value="ECO:0007669"/>
    <property type="project" value="UniProtKB-UniRule"/>
</dbReference>
<protein>
    <submittedName>
        <fullName evidence="9">Cell division protein FtsK/SpoIIIE</fullName>
    </submittedName>
</protein>
<evidence type="ECO:0000256" key="3">
    <source>
        <dbReference type="ARBA" id="ARBA00022840"/>
    </source>
</evidence>
<dbReference type="GO" id="GO:0051301">
    <property type="term" value="P:cell division"/>
    <property type="evidence" value="ECO:0007669"/>
    <property type="project" value="UniProtKB-KW"/>
</dbReference>
<dbReference type="PANTHER" id="PTHR22683:SF41">
    <property type="entry name" value="DNA TRANSLOCASE FTSK"/>
    <property type="match status" value="1"/>
</dbReference>
<dbReference type="PANTHER" id="PTHR22683">
    <property type="entry name" value="SPORULATION PROTEIN RELATED"/>
    <property type="match status" value="1"/>
</dbReference>
<keyword evidence="4" id="KW-0238">DNA-binding</keyword>
<feature type="binding site" evidence="5">
    <location>
        <begin position="352"/>
        <end position="359"/>
    </location>
    <ligand>
        <name>ATP</name>
        <dbReference type="ChEBI" id="CHEBI:30616"/>
    </ligand>
</feature>
<evidence type="ECO:0000256" key="1">
    <source>
        <dbReference type="ARBA" id="ARBA00006474"/>
    </source>
</evidence>
<dbReference type="PATRIC" id="fig|1618439.3.peg.238"/>
<evidence type="ECO:0000256" key="4">
    <source>
        <dbReference type="ARBA" id="ARBA00023125"/>
    </source>
</evidence>
<keyword evidence="2 5" id="KW-0547">Nucleotide-binding</keyword>
<dbReference type="EMBL" id="LCPJ01000007">
    <property type="protein sequence ID" value="KKU95854.1"/>
    <property type="molecule type" value="Genomic_DNA"/>
</dbReference>
<proteinExistence type="inferred from homology"/>
<feature type="transmembrane region" description="Helical" evidence="7">
    <location>
        <begin position="53"/>
        <end position="71"/>
    </location>
</feature>
<feature type="transmembrane region" description="Helical" evidence="7">
    <location>
        <begin position="24"/>
        <end position="41"/>
    </location>
</feature>
<keyword evidence="7" id="KW-0812">Transmembrane</keyword>
<accession>A0A0G1UNY9</accession>
<dbReference type="GO" id="GO:0003677">
    <property type="term" value="F:DNA binding"/>
    <property type="evidence" value="ECO:0007669"/>
    <property type="project" value="UniProtKB-KW"/>
</dbReference>
<organism evidence="9 10">
    <name type="scientific">Candidatus Gottesmanbacteria bacterium GW2011_GWA1_48_13</name>
    <dbReference type="NCBI Taxonomy" id="1618439"/>
    <lineage>
        <taxon>Bacteria</taxon>
        <taxon>Candidatus Gottesmaniibacteriota</taxon>
    </lineage>
</organism>
<dbReference type="SMART" id="SM00382">
    <property type="entry name" value="AAA"/>
    <property type="match status" value="1"/>
</dbReference>
<keyword evidence="9" id="KW-0132">Cell division</keyword>
<evidence type="ECO:0000313" key="10">
    <source>
        <dbReference type="Proteomes" id="UP000034661"/>
    </source>
</evidence>
<feature type="domain" description="FtsK" evidence="8">
    <location>
        <begin position="335"/>
        <end position="522"/>
    </location>
</feature>
<dbReference type="PROSITE" id="PS50901">
    <property type="entry name" value="FTSK"/>
    <property type="match status" value="1"/>
</dbReference>
<dbReference type="InterPro" id="IPR027417">
    <property type="entry name" value="P-loop_NTPase"/>
</dbReference>
<keyword evidence="3 5" id="KW-0067">ATP-binding</keyword>
<dbReference type="AlphaFoldDB" id="A0A0G1UNY9"/>
<dbReference type="Pfam" id="PF17854">
    <property type="entry name" value="FtsK_alpha"/>
    <property type="match status" value="1"/>
</dbReference>
<feature type="transmembrane region" description="Helical" evidence="7">
    <location>
        <begin position="112"/>
        <end position="131"/>
    </location>
</feature>
<evidence type="ECO:0000313" key="9">
    <source>
        <dbReference type="EMBL" id="KKU95854.1"/>
    </source>
</evidence>
<feature type="transmembrane region" description="Helical" evidence="7">
    <location>
        <begin position="83"/>
        <end position="105"/>
    </location>
</feature>
<evidence type="ECO:0000256" key="2">
    <source>
        <dbReference type="ARBA" id="ARBA00022741"/>
    </source>
</evidence>
<evidence type="ECO:0000259" key="8">
    <source>
        <dbReference type="PROSITE" id="PS50901"/>
    </source>
</evidence>
<evidence type="ECO:0000256" key="7">
    <source>
        <dbReference type="SAM" id="Phobius"/>
    </source>
</evidence>
<dbReference type="CDD" id="cd01127">
    <property type="entry name" value="TrwB_TraG_TraD_VirD4"/>
    <property type="match status" value="1"/>
</dbReference>
<gene>
    <name evidence="9" type="ORF">UY27_C0007G0022</name>
</gene>
<keyword evidence="7" id="KW-0472">Membrane</keyword>
<feature type="region of interest" description="Disordered" evidence="6">
    <location>
        <begin position="163"/>
        <end position="183"/>
    </location>
</feature>
<dbReference type="InterPro" id="IPR041027">
    <property type="entry name" value="FtsK_alpha"/>
</dbReference>
<keyword evidence="7" id="KW-1133">Transmembrane helix</keyword>
<evidence type="ECO:0000256" key="6">
    <source>
        <dbReference type="SAM" id="MobiDB-lite"/>
    </source>
</evidence>
<comment type="caution">
    <text evidence="9">The sequence shown here is derived from an EMBL/GenBank/DDBJ whole genome shotgun (WGS) entry which is preliminary data.</text>
</comment>
<dbReference type="Gene3D" id="3.30.980.40">
    <property type="match status" value="1"/>
</dbReference>
<comment type="similarity">
    <text evidence="1">Belongs to the FtsK/SpoIIIE/SftA family.</text>
</comment>